<dbReference type="NCBIfam" id="TIGR03083">
    <property type="entry name" value="maleylpyruvate isomerase family mycothiol-dependent enzyme"/>
    <property type="match status" value="1"/>
</dbReference>
<dbReference type="InterPro" id="IPR034660">
    <property type="entry name" value="DinB/YfiT-like"/>
</dbReference>
<name>A0A1A2DX55_MYCSD</name>
<dbReference type="AlphaFoldDB" id="A0A1A2DX55"/>
<dbReference type="InterPro" id="IPR017517">
    <property type="entry name" value="Maleyloyr_isom"/>
</dbReference>
<feature type="domain" description="Mycothiol-dependent maleylpyruvate isomerase metal-binding" evidence="2">
    <location>
        <begin position="13"/>
        <end position="133"/>
    </location>
</feature>
<dbReference type="RefSeq" id="WP_064853457.1">
    <property type="nucleotide sequence ID" value="NZ_LZIM01000105.1"/>
</dbReference>
<dbReference type="SUPFAM" id="SSF109854">
    <property type="entry name" value="DinB/YfiT-like putative metalloenzymes"/>
    <property type="match status" value="1"/>
</dbReference>
<evidence type="ECO:0000256" key="1">
    <source>
        <dbReference type="SAM" id="MobiDB-lite"/>
    </source>
</evidence>
<sequence>MLTRERTTVGLLREYQSFAGLLATLDMSMWTRATRCAGWQVRDVAAHVVGQAIDTVTGAGGTRSADEQAASLRGQPPSDLAAQMREIGDSAAGLVAAFDDDIWARPSPLPRFTVGQAIHALLMDAYVHADDIRDAIDQPSDFGEGLYDSLDFVVDTLSQDPVAAADSCLARLLAIPAATFATESGIDAHEFLLAATGRRDPRVLGLPETVNIFRA</sequence>
<reference evidence="4" key="1">
    <citation type="submission" date="2016-06" db="EMBL/GenBank/DDBJ databases">
        <authorList>
            <person name="Sutton G."/>
            <person name="Brinkac L."/>
            <person name="Sanka R."/>
            <person name="Adams M."/>
            <person name="Lau E."/>
            <person name="Mehaffy C."/>
            <person name="Tameris M."/>
            <person name="Hatherill M."/>
            <person name="Hanekom W."/>
            <person name="Mahomed H."/>
            <person name="Mcshane H."/>
        </authorList>
    </citation>
    <scope>NUCLEOTIDE SEQUENCE [LARGE SCALE GENOMIC DNA]</scope>
    <source>
        <strain evidence="4">852014-51077_SCH5608930-a</strain>
    </source>
</reference>
<comment type="caution">
    <text evidence="3">The sequence shown here is derived from an EMBL/GenBank/DDBJ whole genome shotgun (WGS) entry which is preliminary data.</text>
</comment>
<proteinExistence type="predicted"/>
<organism evidence="3 4">
    <name type="scientific">Mycolicibacter sinensis (strain JDM601)</name>
    <name type="common">Mycobacterium sinense</name>
    <dbReference type="NCBI Taxonomy" id="875328"/>
    <lineage>
        <taxon>Bacteria</taxon>
        <taxon>Bacillati</taxon>
        <taxon>Actinomycetota</taxon>
        <taxon>Actinomycetes</taxon>
        <taxon>Mycobacteriales</taxon>
        <taxon>Mycobacteriaceae</taxon>
        <taxon>Mycolicibacter</taxon>
    </lineage>
</organism>
<dbReference type="EMBL" id="LZIN01000009">
    <property type="protein sequence ID" value="OBG10180.1"/>
    <property type="molecule type" value="Genomic_DNA"/>
</dbReference>
<dbReference type="Pfam" id="PF11716">
    <property type="entry name" value="MDMPI_N"/>
    <property type="match status" value="1"/>
</dbReference>
<evidence type="ECO:0000313" key="4">
    <source>
        <dbReference type="Proteomes" id="UP000093985"/>
    </source>
</evidence>
<keyword evidence="3" id="KW-0648">Protein biosynthesis</keyword>
<protein>
    <submittedName>
        <fullName evidence="3">Translation initiation factor 2</fullName>
    </submittedName>
</protein>
<keyword evidence="3" id="KW-0396">Initiation factor</keyword>
<dbReference type="Proteomes" id="UP000093985">
    <property type="component" value="Unassembled WGS sequence"/>
</dbReference>
<gene>
    <name evidence="3" type="ORF">A5771_20900</name>
</gene>
<feature type="region of interest" description="Disordered" evidence="1">
    <location>
        <begin position="57"/>
        <end position="76"/>
    </location>
</feature>
<dbReference type="GO" id="GO:0046872">
    <property type="term" value="F:metal ion binding"/>
    <property type="evidence" value="ECO:0007669"/>
    <property type="project" value="InterPro"/>
</dbReference>
<dbReference type="OrthoDB" id="5178565at2"/>
<dbReference type="InterPro" id="IPR024344">
    <property type="entry name" value="MDMPI_metal-binding"/>
</dbReference>
<evidence type="ECO:0000313" key="3">
    <source>
        <dbReference type="EMBL" id="OBG10180.1"/>
    </source>
</evidence>
<dbReference type="Gene3D" id="1.20.120.450">
    <property type="entry name" value="dinb family like domain"/>
    <property type="match status" value="1"/>
</dbReference>
<dbReference type="GO" id="GO:0003743">
    <property type="term" value="F:translation initiation factor activity"/>
    <property type="evidence" value="ECO:0007669"/>
    <property type="project" value="UniProtKB-KW"/>
</dbReference>
<accession>A0A1A2DX55</accession>
<evidence type="ECO:0000259" key="2">
    <source>
        <dbReference type="Pfam" id="PF11716"/>
    </source>
</evidence>